<evidence type="ECO:0000313" key="2">
    <source>
        <dbReference type="EMBL" id="MAA15101.1"/>
    </source>
</evidence>
<name>A0A224YKN8_9ACAR</name>
<protein>
    <submittedName>
        <fullName evidence="2">Lipocalin</fullName>
    </submittedName>
</protein>
<dbReference type="EMBL" id="GFPF01003955">
    <property type="protein sequence ID" value="MAA15101.1"/>
    <property type="molecule type" value="Transcribed_RNA"/>
</dbReference>
<proteinExistence type="predicted"/>
<dbReference type="AlphaFoldDB" id="A0A224YKN8"/>
<feature type="compositionally biased region" description="Basic and acidic residues" evidence="1">
    <location>
        <begin position="178"/>
        <end position="187"/>
    </location>
</feature>
<feature type="compositionally biased region" description="Basic residues" evidence="1">
    <location>
        <begin position="166"/>
        <end position="177"/>
    </location>
</feature>
<accession>A0A224YKN8</accession>
<reference evidence="2" key="1">
    <citation type="journal article" date="2017" name="Parasit. Vectors">
        <title>Sialotranscriptomics of Rhipicephalus zambeziensis reveals intricate expression profiles of secretory proteins and suggests tight temporal transcriptional regulation during blood-feeding.</title>
        <authorList>
            <person name="de Castro M.H."/>
            <person name="de Klerk D."/>
            <person name="Pienaar R."/>
            <person name="Rees D.J.G."/>
            <person name="Mans B.J."/>
        </authorList>
    </citation>
    <scope>NUCLEOTIDE SEQUENCE</scope>
    <source>
        <tissue evidence="2">Salivary glands</tissue>
    </source>
</reference>
<organism evidence="2">
    <name type="scientific">Rhipicephalus zambeziensis</name>
    <dbReference type="NCBI Taxonomy" id="60191"/>
    <lineage>
        <taxon>Eukaryota</taxon>
        <taxon>Metazoa</taxon>
        <taxon>Ecdysozoa</taxon>
        <taxon>Arthropoda</taxon>
        <taxon>Chelicerata</taxon>
        <taxon>Arachnida</taxon>
        <taxon>Acari</taxon>
        <taxon>Parasitiformes</taxon>
        <taxon>Ixodida</taxon>
        <taxon>Ixodoidea</taxon>
        <taxon>Ixodidae</taxon>
        <taxon>Rhipicephalinae</taxon>
        <taxon>Rhipicephalus</taxon>
        <taxon>Rhipicephalus</taxon>
    </lineage>
</organism>
<feature type="region of interest" description="Disordered" evidence="1">
    <location>
        <begin position="164"/>
        <end position="215"/>
    </location>
</feature>
<evidence type="ECO:0000256" key="1">
    <source>
        <dbReference type="SAM" id="MobiDB-lite"/>
    </source>
</evidence>
<feature type="compositionally biased region" description="Basic residues" evidence="1">
    <location>
        <begin position="188"/>
        <end position="208"/>
    </location>
</feature>
<sequence>MSKGYIQFAFTDYRAGLLFLEKEVTTGMLKITVLALVLTATGELCNAAEATVPKAPSSTSEASTQHKFKEFWKKYQKVWTANSTVPFYDCEWEQPTNMSEDRLQIITHFGIGNSFTLNWTFSDKDTMTSELPEGVFTRYMEYQNETCAVFKDEYVRKLPLKEEKDKKKKKKTKKKSEKKKEKEDKKDSKKKKKKKSKKEKKKKGKKAKKETGNTPVKSVDYRMVFDDTKIGHVPNDCREKYRNVTGQATNYRIYKRTCRNAQAKKNPKGSAAVF</sequence>